<protein>
    <recommendedName>
        <fullName evidence="1">Putative regulatory protein B2M26_07685</fullName>
    </recommendedName>
</protein>
<comment type="similarity">
    <text evidence="1">Belongs to the RemA family.</text>
</comment>
<dbReference type="HAMAP" id="MF_01503">
    <property type="entry name" value="RemA"/>
    <property type="match status" value="1"/>
</dbReference>
<gene>
    <name evidence="2" type="ORF">B2M26_07685</name>
</gene>
<dbReference type="PANTHER" id="PTHR38449">
    <property type="entry name" value="REGULATORY PROTEIN TM_1690-RELATED"/>
    <property type="match status" value="1"/>
</dbReference>
<dbReference type="NCBIfam" id="NF003315">
    <property type="entry name" value="PRK04323.1"/>
    <property type="match status" value="1"/>
</dbReference>
<dbReference type="EMBL" id="MWPS01000021">
    <property type="protein sequence ID" value="OPG16187.1"/>
    <property type="molecule type" value="Genomic_DNA"/>
</dbReference>
<dbReference type="Pfam" id="PF04025">
    <property type="entry name" value="RemA-like"/>
    <property type="match status" value="1"/>
</dbReference>
<comment type="caution">
    <text evidence="2">The sequence shown here is derived from an EMBL/GenBank/DDBJ whole genome shotgun (WGS) entry which is preliminary data.</text>
</comment>
<accession>A0A1V4ETC9</accession>
<dbReference type="Proteomes" id="UP000190229">
    <property type="component" value="Unassembled WGS sequence"/>
</dbReference>
<keyword evidence="3" id="KW-1185">Reference proteome</keyword>
<reference evidence="2 3" key="1">
    <citation type="submission" date="2017-02" db="EMBL/GenBank/DDBJ databases">
        <title>Draft genome of Acidibacillus ferrooxidans Huett2.</title>
        <authorList>
            <person name="Schopf S."/>
        </authorList>
    </citation>
    <scope>NUCLEOTIDE SEQUENCE [LARGE SCALE GENOMIC DNA]</scope>
    <source>
        <strain evidence="2 3">Huett2</strain>
    </source>
</reference>
<proteinExistence type="inferred from homology"/>
<evidence type="ECO:0000313" key="3">
    <source>
        <dbReference type="Proteomes" id="UP000190229"/>
    </source>
</evidence>
<dbReference type="PANTHER" id="PTHR38449:SF1">
    <property type="entry name" value="REGULATORY PROTEIN SSL2874-RELATED"/>
    <property type="match status" value="1"/>
</dbReference>
<evidence type="ECO:0000313" key="2">
    <source>
        <dbReference type="EMBL" id="OPG16187.1"/>
    </source>
</evidence>
<dbReference type="AlphaFoldDB" id="A0A1V4ETC9"/>
<sequence>MNDRLIDLGYGSYVASARILSIVNPESAPIKRLIQDAREQMKLIDATFGKKTRAVIIVDSGHVILAAIEPETVTARAMQCNEKVLFNADLPSV</sequence>
<dbReference type="RefSeq" id="WP_079290489.1">
    <property type="nucleotide sequence ID" value="NZ_MWPS01000021.1"/>
</dbReference>
<dbReference type="InterPro" id="IPR007169">
    <property type="entry name" value="RemA-like"/>
</dbReference>
<name>A0A1V4ETC9_9BACL</name>
<organism evidence="2 3">
    <name type="scientific">Ferroacidibacillus organovorans</name>
    <dbReference type="NCBI Taxonomy" id="1765683"/>
    <lineage>
        <taxon>Bacteria</taxon>
        <taxon>Bacillati</taxon>
        <taxon>Bacillota</taxon>
        <taxon>Bacilli</taxon>
        <taxon>Bacillales</taxon>
        <taxon>Alicyclobacillaceae</taxon>
        <taxon>Ferroacidibacillus</taxon>
    </lineage>
</organism>
<evidence type="ECO:0000256" key="1">
    <source>
        <dbReference type="HAMAP-Rule" id="MF_01503"/>
    </source>
</evidence>